<sequence>MAFTQYELNLESQLPEEFKRIAAERGECEETKTQNIEEFRQYILEHTDCKPHRIDDEYLIKFLRARFWKISSSYRLVFNKILIDKFREQNLSYYERVCPLDYKYIADSDIISVTPYRDQHGHRILIYRFGNWKPDEISIDVLFRVSVILLELGSLEPISQVVGGVGIYDLQNLTLSQIVHLSPSYAQKIIALLVTSMPISTSALHIVNPNWTFKAVFKLFTPFLNAAMRERLFIHSDMESLHNHISPEHLPKRYGGLREEHSPSRWFDNMRDNEHVQNELQQLGYVF</sequence>
<evidence type="ECO:0000313" key="2">
    <source>
        <dbReference type="EnsemblMetazoa" id="GMOY004551-PA"/>
    </source>
</evidence>
<organism evidence="2 3">
    <name type="scientific">Glossina morsitans morsitans</name>
    <name type="common">Savannah tsetse fly</name>
    <dbReference type="NCBI Taxonomy" id="37546"/>
    <lineage>
        <taxon>Eukaryota</taxon>
        <taxon>Metazoa</taxon>
        <taxon>Ecdysozoa</taxon>
        <taxon>Arthropoda</taxon>
        <taxon>Hexapoda</taxon>
        <taxon>Insecta</taxon>
        <taxon>Pterygota</taxon>
        <taxon>Neoptera</taxon>
        <taxon>Endopterygota</taxon>
        <taxon>Diptera</taxon>
        <taxon>Brachycera</taxon>
        <taxon>Muscomorpha</taxon>
        <taxon>Hippoboscoidea</taxon>
        <taxon>Glossinidae</taxon>
        <taxon>Glossina</taxon>
    </lineage>
</organism>
<dbReference type="Gene3D" id="1.10.8.20">
    <property type="entry name" value="N-terminal domain of phosphatidylinositol transfer protein sec14p"/>
    <property type="match status" value="1"/>
</dbReference>
<name>A0A1B0FL53_GLOMM</name>
<dbReference type="AlphaFoldDB" id="A0A1B0FL53"/>
<proteinExistence type="predicted"/>
<dbReference type="STRING" id="37546.A0A1B0FL53"/>
<dbReference type="EnsemblMetazoa" id="GMOY004551-RA">
    <property type="protein sequence ID" value="GMOY004551-PA"/>
    <property type="gene ID" value="GMOY004551"/>
</dbReference>
<dbReference type="PANTHER" id="PTHR10174">
    <property type="entry name" value="ALPHA-TOCOPHEROL TRANSFER PROTEIN-RELATED"/>
    <property type="match status" value="1"/>
</dbReference>
<dbReference type="SUPFAM" id="SSF46938">
    <property type="entry name" value="CRAL/TRIO N-terminal domain"/>
    <property type="match status" value="1"/>
</dbReference>
<keyword evidence="3" id="KW-1185">Reference proteome</keyword>
<dbReference type="InterPro" id="IPR036865">
    <property type="entry name" value="CRAL-TRIO_dom_sf"/>
</dbReference>
<evidence type="ECO:0000313" key="3">
    <source>
        <dbReference type="Proteomes" id="UP000092444"/>
    </source>
</evidence>
<dbReference type="Proteomes" id="UP000092444">
    <property type="component" value="Unassembled WGS sequence"/>
</dbReference>
<dbReference type="InterPro" id="IPR036273">
    <property type="entry name" value="CRAL/TRIO_N_dom_sf"/>
</dbReference>
<dbReference type="SUPFAM" id="SSF52087">
    <property type="entry name" value="CRAL/TRIO domain"/>
    <property type="match status" value="1"/>
</dbReference>
<dbReference type="PRINTS" id="PR00180">
    <property type="entry name" value="CRETINALDHBP"/>
</dbReference>
<dbReference type="CDD" id="cd00170">
    <property type="entry name" value="SEC14"/>
    <property type="match status" value="1"/>
</dbReference>
<accession>A0A1B0FL53</accession>
<protein>
    <recommendedName>
        <fullName evidence="1">CRAL-TRIO domain-containing protein</fullName>
    </recommendedName>
</protein>
<dbReference type="Pfam" id="PF00650">
    <property type="entry name" value="CRAL_TRIO"/>
    <property type="match status" value="1"/>
</dbReference>
<dbReference type="PANTHER" id="PTHR10174:SF234">
    <property type="entry name" value="SD01558P"/>
    <property type="match status" value="1"/>
</dbReference>
<dbReference type="Gene3D" id="1.20.5.1200">
    <property type="entry name" value="Alpha-tocopherol transfer"/>
    <property type="match status" value="1"/>
</dbReference>
<dbReference type="EMBL" id="CCAG010020516">
    <property type="status" value="NOT_ANNOTATED_CDS"/>
    <property type="molecule type" value="Genomic_DNA"/>
</dbReference>
<dbReference type="SMART" id="SM00516">
    <property type="entry name" value="SEC14"/>
    <property type="match status" value="1"/>
</dbReference>
<dbReference type="PROSITE" id="PS50191">
    <property type="entry name" value="CRAL_TRIO"/>
    <property type="match status" value="1"/>
</dbReference>
<dbReference type="PhylomeDB" id="A0A1B0FL53"/>
<reference evidence="2" key="1">
    <citation type="submission" date="2020-05" db="UniProtKB">
        <authorList>
            <consortium name="EnsemblMetazoa"/>
        </authorList>
    </citation>
    <scope>IDENTIFICATION</scope>
    <source>
        <strain evidence="2">Yale</strain>
    </source>
</reference>
<feature type="domain" description="CRAL-TRIO" evidence="1">
    <location>
        <begin position="101"/>
        <end position="262"/>
    </location>
</feature>
<dbReference type="InterPro" id="IPR001251">
    <property type="entry name" value="CRAL-TRIO_dom"/>
</dbReference>
<dbReference type="VEuPathDB" id="VectorBase:GMOY004551"/>
<evidence type="ECO:0000259" key="1">
    <source>
        <dbReference type="PROSITE" id="PS50191"/>
    </source>
</evidence>
<dbReference type="GO" id="GO:0016020">
    <property type="term" value="C:membrane"/>
    <property type="evidence" value="ECO:0007669"/>
    <property type="project" value="TreeGrafter"/>
</dbReference>
<dbReference type="GO" id="GO:1902936">
    <property type="term" value="F:phosphatidylinositol bisphosphate binding"/>
    <property type="evidence" value="ECO:0007669"/>
    <property type="project" value="TreeGrafter"/>
</dbReference>
<dbReference type="Gene3D" id="3.40.525.10">
    <property type="entry name" value="CRAL-TRIO lipid binding domain"/>
    <property type="match status" value="1"/>
</dbReference>